<dbReference type="GO" id="GO:0016998">
    <property type="term" value="P:cell wall macromolecule catabolic process"/>
    <property type="evidence" value="ECO:0007669"/>
    <property type="project" value="InterPro"/>
</dbReference>
<keyword evidence="1" id="KW-0147">Chitin-binding</keyword>
<gene>
    <name evidence="5" type="ORF">RGQ29_014477</name>
</gene>
<name>A0AAN7IW70_QUERU</name>
<dbReference type="PANTHER" id="PTHR22595:SF209">
    <property type="entry name" value="GLYCOSIDE HYDROLASE, FAMILY 19"/>
    <property type="match status" value="1"/>
</dbReference>
<reference evidence="5 6" key="1">
    <citation type="journal article" date="2023" name="G3 (Bethesda)">
        <title>A haplotype-resolved chromosome-scale genome for Quercus rubra L. provides insights into the genetics of adaptive traits for red oak species.</title>
        <authorList>
            <person name="Kapoor B."/>
            <person name="Jenkins J."/>
            <person name="Schmutz J."/>
            <person name="Zhebentyayeva T."/>
            <person name="Kuelheim C."/>
            <person name="Coggeshall M."/>
            <person name="Heim C."/>
            <person name="Lasky J.R."/>
            <person name="Leites L."/>
            <person name="Islam-Faridi N."/>
            <person name="Romero-Severson J."/>
            <person name="DeLeo V.L."/>
            <person name="Lucas S.M."/>
            <person name="Lazic D."/>
            <person name="Gailing O."/>
            <person name="Carlson J."/>
            <person name="Staton M."/>
        </authorList>
    </citation>
    <scope>NUCLEOTIDE SEQUENCE [LARGE SCALE GENOMIC DNA]</scope>
    <source>
        <strain evidence="5">Pseudo-F2</strain>
    </source>
</reference>
<dbReference type="SUPFAM" id="SSF53955">
    <property type="entry name" value="Lysozyme-like"/>
    <property type="match status" value="1"/>
</dbReference>
<evidence type="ECO:0000313" key="6">
    <source>
        <dbReference type="Proteomes" id="UP001324115"/>
    </source>
</evidence>
<comment type="caution">
    <text evidence="5">The sequence shown here is derived from an EMBL/GenBank/DDBJ whole genome shotgun (WGS) entry which is preliminary data.</text>
</comment>
<dbReference type="GO" id="GO:0005975">
    <property type="term" value="P:carbohydrate metabolic process"/>
    <property type="evidence" value="ECO:0007669"/>
    <property type="project" value="InterPro"/>
</dbReference>
<feature type="disulfide bond" evidence="3">
    <location>
        <begin position="125"/>
        <end position="135"/>
    </location>
</feature>
<dbReference type="InterPro" id="IPR000726">
    <property type="entry name" value="Glyco_hydro_19_cat"/>
</dbReference>
<proteinExistence type="predicted"/>
<keyword evidence="6" id="KW-1185">Reference proteome</keyword>
<dbReference type="InterPro" id="IPR023346">
    <property type="entry name" value="Lysozyme-like_dom_sf"/>
</dbReference>
<dbReference type="GO" id="GO:0008061">
    <property type="term" value="F:chitin binding"/>
    <property type="evidence" value="ECO:0007669"/>
    <property type="project" value="UniProtKB-KW"/>
</dbReference>
<evidence type="ECO:0000313" key="5">
    <source>
        <dbReference type="EMBL" id="KAK4596453.1"/>
    </source>
</evidence>
<evidence type="ECO:0000256" key="2">
    <source>
        <dbReference type="ARBA" id="ARBA00023157"/>
    </source>
</evidence>
<dbReference type="GO" id="GO:0004568">
    <property type="term" value="F:chitinase activity"/>
    <property type="evidence" value="ECO:0007669"/>
    <property type="project" value="InterPro"/>
</dbReference>
<feature type="disulfide bond" evidence="3">
    <location>
        <begin position="235"/>
        <end position="273"/>
    </location>
</feature>
<dbReference type="InterPro" id="IPR016283">
    <property type="entry name" value="Glyco_hydro_19"/>
</dbReference>
<accession>A0AAN7IW70</accession>
<feature type="domain" description="Glycoside hydrolase family 19 catalytic" evidence="4">
    <location>
        <begin position="45"/>
        <end position="263"/>
    </location>
</feature>
<sequence>MLIEVGEGICCNGSVSQNIRQTQYTSMRDRPAFSTHSKPSPWSIKFWSYKSFTTAAAKYEPYGFGTTYKDGGQVFLGNMEVAALLAHVGSKVTCDDVQDGGRYIIRPVTCGLCNYKEKNTNFSYCDEHYKDIYPCAPGVAYYGRGALPIYWNYNYGEATKDLNVDLLNHPEYIEKNDTLAFLVAIWRWMTPIKENQPSAHDVFIGNWKPTENDNLAKRVSGFGTTMNVLYGDLVCGKGNNEKSMTDIIDYYLHYLDLIGVNRTKSGPYELLSCADQVPFNPSVALSP</sequence>
<dbReference type="Gene3D" id="3.30.20.10">
    <property type="entry name" value="Endochitinase, domain 2"/>
    <property type="match status" value="1"/>
</dbReference>
<dbReference type="PIRSF" id="PIRSF001060">
    <property type="entry name" value="Endochitinase"/>
    <property type="match status" value="1"/>
</dbReference>
<dbReference type="EMBL" id="JAXUIC010000003">
    <property type="protein sequence ID" value="KAK4596453.1"/>
    <property type="molecule type" value="Genomic_DNA"/>
</dbReference>
<evidence type="ECO:0000259" key="4">
    <source>
        <dbReference type="Pfam" id="PF00182"/>
    </source>
</evidence>
<dbReference type="GO" id="GO:0006032">
    <property type="term" value="P:chitin catabolic process"/>
    <property type="evidence" value="ECO:0007669"/>
    <property type="project" value="InterPro"/>
</dbReference>
<organism evidence="5 6">
    <name type="scientific">Quercus rubra</name>
    <name type="common">Northern red oak</name>
    <name type="synonym">Quercus borealis</name>
    <dbReference type="NCBI Taxonomy" id="3512"/>
    <lineage>
        <taxon>Eukaryota</taxon>
        <taxon>Viridiplantae</taxon>
        <taxon>Streptophyta</taxon>
        <taxon>Embryophyta</taxon>
        <taxon>Tracheophyta</taxon>
        <taxon>Spermatophyta</taxon>
        <taxon>Magnoliopsida</taxon>
        <taxon>eudicotyledons</taxon>
        <taxon>Gunneridae</taxon>
        <taxon>Pentapetalae</taxon>
        <taxon>rosids</taxon>
        <taxon>fabids</taxon>
        <taxon>Fagales</taxon>
        <taxon>Fagaceae</taxon>
        <taxon>Quercus</taxon>
    </lineage>
</organism>
<dbReference type="Proteomes" id="UP001324115">
    <property type="component" value="Unassembled WGS sequence"/>
</dbReference>
<protein>
    <recommendedName>
        <fullName evidence="4">Glycoside hydrolase family 19 catalytic domain-containing protein</fullName>
    </recommendedName>
</protein>
<dbReference type="CDD" id="cd00325">
    <property type="entry name" value="chitinase_GH19"/>
    <property type="match status" value="1"/>
</dbReference>
<dbReference type="Pfam" id="PF00182">
    <property type="entry name" value="Glyco_hydro_19"/>
    <property type="match status" value="1"/>
</dbReference>
<dbReference type="AlphaFoldDB" id="A0AAN7IW70"/>
<dbReference type="Gene3D" id="1.10.530.10">
    <property type="match status" value="1"/>
</dbReference>
<evidence type="ECO:0000256" key="1">
    <source>
        <dbReference type="ARBA" id="ARBA00022669"/>
    </source>
</evidence>
<evidence type="ECO:0000256" key="3">
    <source>
        <dbReference type="PIRSR" id="PIRSR001060-2"/>
    </source>
</evidence>
<keyword evidence="2 3" id="KW-1015">Disulfide bond</keyword>
<dbReference type="PANTHER" id="PTHR22595">
    <property type="entry name" value="CHITINASE-RELATED"/>
    <property type="match status" value="1"/>
</dbReference>